<feature type="non-terminal residue" evidence="4">
    <location>
        <position position="1"/>
    </location>
</feature>
<dbReference type="GO" id="GO:0009414">
    <property type="term" value="P:response to water deprivation"/>
    <property type="evidence" value="ECO:0007669"/>
    <property type="project" value="UniProtKB-ARBA"/>
</dbReference>
<feature type="compositionally biased region" description="Basic and acidic residues" evidence="3">
    <location>
        <begin position="227"/>
        <end position="237"/>
    </location>
</feature>
<accession>A0A833U7Y2</accession>
<dbReference type="GO" id="GO:0009409">
    <property type="term" value="P:response to cold"/>
    <property type="evidence" value="ECO:0007669"/>
    <property type="project" value="UniProtKB-ARBA"/>
</dbReference>
<evidence type="ECO:0000256" key="3">
    <source>
        <dbReference type="SAM" id="MobiDB-lite"/>
    </source>
</evidence>
<dbReference type="Proteomes" id="UP000619265">
    <property type="component" value="Unassembled WGS sequence"/>
</dbReference>
<dbReference type="Pfam" id="PF00257">
    <property type="entry name" value="Dehydrin"/>
    <property type="match status" value="1"/>
</dbReference>
<protein>
    <recommendedName>
        <fullName evidence="6">Dehydrin</fullName>
    </recommendedName>
</protein>
<organism evidence="4 5">
    <name type="scientific">Juglans regia</name>
    <name type="common">English walnut</name>
    <dbReference type="NCBI Taxonomy" id="51240"/>
    <lineage>
        <taxon>Eukaryota</taxon>
        <taxon>Viridiplantae</taxon>
        <taxon>Streptophyta</taxon>
        <taxon>Embryophyta</taxon>
        <taxon>Tracheophyta</taxon>
        <taxon>Spermatophyta</taxon>
        <taxon>Magnoliopsida</taxon>
        <taxon>eudicotyledons</taxon>
        <taxon>Gunneridae</taxon>
        <taxon>Pentapetalae</taxon>
        <taxon>rosids</taxon>
        <taxon>fabids</taxon>
        <taxon>Fagales</taxon>
        <taxon>Juglandaceae</taxon>
        <taxon>Juglans</taxon>
    </lineage>
</organism>
<feature type="region of interest" description="Disordered" evidence="3">
    <location>
        <begin position="227"/>
        <end position="297"/>
    </location>
</feature>
<feature type="compositionally biased region" description="Basic and acidic residues" evidence="3">
    <location>
        <begin position="116"/>
        <end position="143"/>
    </location>
</feature>
<sequence length="297" mass="34283">YKSLPLSQYKSIVAKLKKPLENLSVTYRSSVSALVSFVFVFDILSFSCFRSIMAEEHHNKSSYEYETAAVDDRQVDVEKTDRGLFNFHGKKEEEKQQEEAIVTEFDQKVTVSGCEPKVDQDQEYEKEKLEKEEKKHGLLEKLHRSNSSSSSSSDEDEGEGEEKKKKKKEKKNKKDKIKDKKAVEKEEEKYEDTNVPVEKYEEEVVVHTAEPVQPEEKKGFLDKIKEKLPGQQKKTEEVPPPPSHAEYAAAEPVPSHEGEAKEKKGFLEKIKEKLPGYHPKTEEEKEKEKEKESASHY</sequence>
<evidence type="ECO:0000313" key="4">
    <source>
        <dbReference type="EMBL" id="KAF5455689.1"/>
    </source>
</evidence>
<dbReference type="PANTHER" id="PTHR33346:SF2">
    <property type="entry name" value="DEHYDRIN ERD14"/>
    <property type="match status" value="1"/>
</dbReference>
<dbReference type="PROSITE" id="PS00315">
    <property type="entry name" value="DEHYDRIN_1"/>
    <property type="match status" value="1"/>
</dbReference>
<evidence type="ECO:0000256" key="1">
    <source>
        <dbReference type="ARBA" id="ARBA00008403"/>
    </source>
</evidence>
<dbReference type="PANTHER" id="PTHR33346">
    <property type="entry name" value="DEHYDRIN XERO 2-RELATED"/>
    <property type="match status" value="1"/>
</dbReference>
<reference evidence="4" key="1">
    <citation type="submission" date="2015-10" db="EMBL/GenBank/DDBJ databases">
        <authorList>
            <person name="Martinez-Garcia P.J."/>
            <person name="Crepeau M.W."/>
            <person name="Puiu D."/>
            <person name="Gonzalez-Ibeas D."/>
            <person name="Whalen J."/>
            <person name="Stevens K."/>
            <person name="Paul R."/>
            <person name="Butterfield T."/>
            <person name="Britton M."/>
            <person name="Reagan R."/>
            <person name="Chakraborty S."/>
            <person name="Walawage S.L."/>
            <person name="Vasquez-Gross H.A."/>
            <person name="Cardeno C."/>
            <person name="Famula R."/>
            <person name="Pratt K."/>
            <person name="Kuruganti S."/>
            <person name="Aradhya M.K."/>
            <person name="Leslie C.A."/>
            <person name="Dandekar A.M."/>
            <person name="Salzberg S.L."/>
            <person name="Wegrzyn J.L."/>
            <person name="Langley C.H."/>
            <person name="Neale D.B."/>
        </authorList>
    </citation>
    <scope>NUCLEOTIDE SEQUENCE</scope>
    <source>
        <tissue evidence="4">Leaves</tissue>
    </source>
</reference>
<feature type="region of interest" description="Disordered" evidence="3">
    <location>
        <begin position="114"/>
        <end position="196"/>
    </location>
</feature>
<comment type="caution">
    <text evidence="4">The sequence shown here is derived from an EMBL/GenBank/DDBJ whole genome shotgun (WGS) entry which is preliminary data.</text>
</comment>
<feature type="compositionally biased region" description="Basic and acidic residues" evidence="3">
    <location>
        <begin position="254"/>
        <end position="297"/>
    </location>
</feature>
<dbReference type="PROSITE" id="PS00823">
    <property type="entry name" value="DEHYDRIN_2"/>
    <property type="match status" value="1"/>
</dbReference>
<evidence type="ECO:0000313" key="5">
    <source>
        <dbReference type="Proteomes" id="UP000619265"/>
    </source>
</evidence>
<name>A0A833U7Y2_JUGRE</name>
<reference evidence="4" key="2">
    <citation type="submission" date="2020-03" db="EMBL/GenBank/DDBJ databases">
        <title>Walnut 2.0.</title>
        <authorList>
            <person name="Marrano A."/>
            <person name="Britton M."/>
            <person name="Zimin A.V."/>
            <person name="Zaini P.A."/>
            <person name="Workman R."/>
            <person name="Puiu D."/>
            <person name="Bianco L."/>
            <person name="Allen B.J."/>
            <person name="Troggio M."/>
            <person name="Leslie C.A."/>
            <person name="Timp W."/>
            <person name="Dendekar A."/>
            <person name="Salzberg S.L."/>
            <person name="Neale D.B."/>
        </authorList>
    </citation>
    <scope>NUCLEOTIDE SEQUENCE</scope>
    <source>
        <tissue evidence="4">Leaves</tissue>
    </source>
</reference>
<evidence type="ECO:0000256" key="2">
    <source>
        <dbReference type="RuleBase" id="RU003995"/>
    </source>
</evidence>
<gene>
    <name evidence="4" type="ORF">F2P56_025239</name>
</gene>
<dbReference type="InterPro" id="IPR000167">
    <property type="entry name" value="Dehydrin"/>
</dbReference>
<comment type="similarity">
    <text evidence="1 2">Belongs to the plant dehydrin family.</text>
</comment>
<feature type="compositionally biased region" description="Basic and acidic residues" evidence="3">
    <location>
        <begin position="176"/>
        <end position="196"/>
    </location>
</feature>
<evidence type="ECO:0008006" key="6">
    <source>
        <dbReference type="Google" id="ProtNLM"/>
    </source>
</evidence>
<feature type="compositionally biased region" description="Basic residues" evidence="3">
    <location>
        <begin position="164"/>
        <end position="175"/>
    </location>
</feature>
<proteinExistence type="inferred from homology"/>
<dbReference type="Gramene" id="Jr11_19050_p1">
    <property type="protein sequence ID" value="cds.Jr11_19050_p1"/>
    <property type="gene ID" value="Jr11_19050"/>
</dbReference>
<dbReference type="AlphaFoldDB" id="A0A833U7Y2"/>
<dbReference type="InterPro" id="IPR030513">
    <property type="entry name" value="Dehydrin_CS"/>
</dbReference>
<dbReference type="EMBL" id="LIHL02000011">
    <property type="protein sequence ID" value="KAF5455689.1"/>
    <property type="molecule type" value="Genomic_DNA"/>
</dbReference>